<comment type="subcellular location">
    <subcellularLocation>
        <location evidence="2">Cytoplasm</location>
    </subcellularLocation>
    <subcellularLocation>
        <location evidence="3">Lipid droplet</location>
    </subcellularLocation>
    <subcellularLocation>
        <location evidence="1">Mitochondrion</location>
    </subcellularLocation>
</comment>
<dbReference type="GO" id="GO:0005739">
    <property type="term" value="C:mitochondrion"/>
    <property type="evidence" value="ECO:0007669"/>
    <property type="project" value="UniProtKB-SubCell"/>
</dbReference>
<name>F7FVK5_ORNAN</name>
<dbReference type="STRING" id="9258.ENSOANP00000021621"/>
<proteinExistence type="inferred from homology"/>
<reference evidence="13 14" key="1">
    <citation type="journal article" date="2008" name="Nature">
        <title>Genome analysis of the platypus reveals unique signatures of evolution.</title>
        <authorList>
            <person name="Warren W.C."/>
            <person name="Hillier L.W."/>
            <person name="Marshall Graves J.A."/>
            <person name="Birney E."/>
            <person name="Ponting C.P."/>
            <person name="Grutzner F."/>
            <person name="Belov K."/>
            <person name="Miller W."/>
            <person name="Clarke L."/>
            <person name="Chinwalla A.T."/>
            <person name="Yang S.P."/>
            <person name="Heger A."/>
            <person name="Locke D.P."/>
            <person name="Miethke P."/>
            <person name="Waters P.D."/>
            <person name="Veyrunes F."/>
            <person name="Fulton L."/>
            <person name="Fulton B."/>
            <person name="Graves T."/>
            <person name="Wallis J."/>
            <person name="Puente X.S."/>
            <person name="Lopez-Otin C."/>
            <person name="Ordonez G.R."/>
            <person name="Eichler E.E."/>
            <person name="Chen L."/>
            <person name="Cheng Z."/>
            <person name="Deakin J.E."/>
            <person name="Alsop A."/>
            <person name="Thompson K."/>
            <person name="Kirby P."/>
            <person name="Papenfuss A.T."/>
            <person name="Wakefield M.J."/>
            <person name="Olender T."/>
            <person name="Lancet D."/>
            <person name="Huttley G.A."/>
            <person name="Smit A.F."/>
            <person name="Pask A."/>
            <person name="Temple-Smith P."/>
            <person name="Batzer M.A."/>
            <person name="Walker J.A."/>
            <person name="Konkel M.K."/>
            <person name="Harris R.S."/>
            <person name="Whittington C.M."/>
            <person name="Wong E.S."/>
            <person name="Gemmell N.J."/>
            <person name="Buschiazzo E."/>
            <person name="Vargas Jentzsch I.M."/>
            <person name="Merkel A."/>
            <person name="Schmitz J."/>
            <person name="Zemann A."/>
            <person name="Churakov G."/>
            <person name="Kriegs J.O."/>
            <person name="Brosius J."/>
            <person name="Murchison E.P."/>
            <person name="Sachidanandam R."/>
            <person name="Smith C."/>
            <person name="Hannon G.J."/>
            <person name="Tsend-Ayush E."/>
            <person name="McMillan D."/>
            <person name="Attenborough R."/>
            <person name="Rens W."/>
            <person name="Ferguson-Smith M."/>
            <person name="Lefevre C.M."/>
            <person name="Sharp J.A."/>
            <person name="Nicholas K.R."/>
            <person name="Ray D.A."/>
            <person name="Kube M."/>
            <person name="Reinhardt R."/>
            <person name="Pringle T.H."/>
            <person name="Taylor J."/>
            <person name="Jones R.C."/>
            <person name="Nixon B."/>
            <person name="Dacheux J.L."/>
            <person name="Niwa H."/>
            <person name="Sekita Y."/>
            <person name="Huang X."/>
            <person name="Stark A."/>
            <person name="Kheradpour P."/>
            <person name="Kellis M."/>
            <person name="Flicek P."/>
            <person name="Chen Y."/>
            <person name="Webber C."/>
            <person name="Hardison R."/>
            <person name="Nelson J."/>
            <person name="Hallsworth-Pepin K."/>
            <person name="Delehaunty K."/>
            <person name="Markovic C."/>
            <person name="Minx P."/>
            <person name="Feng Y."/>
            <person name="Kremitzki C."/>
            <person name="Mitreva M."/>
            <person name="Glasscock J."/>
            <person name="Wylie T."/>
            <person name="Wohldmann P."/>
            <person name="Thiru P."/>
            <person name="Nhan M.N."/>
            <person name="Pohl C.S."/>
            <person name="Smith S.M."/>
            <person name="Hou S."/>
            <person name="Nefedov M."/>
            <person name="de Jong P.J."/>
            <person name="Renfree M.B."/>
            <person name="Mardis E.R."/>
            <person name="Wilson R.K."/>
        </authorList>
    </citation>
    <scope>NUCLEOTIDE SEQUENCE [LARGE SCALE GENOMIC DNA]</scope>
    <source>
        <strain evidence="13 14">Glennie</strain>
    </source>
</reference>
<evidence type="ECO:0000256" key="7">
    <source>
        <dbReference type="ARBA" id="ARBA00022677"/>
    </source>
</evidence>
<reference evidence="13" key="3">
    <citation type="submission" date="2025-09" db="UniProtKB">
        <authorList>
            <consortium name="Ensembl"/>
        </authorList>
    </citation>
    <scope>IDENTIFICATION</scope>
    <source>
        <strain evidence="13">Glennie</strain>
    </source>
</reference>
<dbReference type="FunCoup" id="F7FVK5">
    <property type="interactions" value="536"/>
</dbReference>
<reference evidence="13" key="2">
    <citation type="submission" date="2025-08" db="UniProtKB">
        <authorList>
            <consortium name="Ensembl"/>
        </authorList>
    </citation>
    <scope>IDENTIFICATION</scope>
    <source>
        <strain evidence="13">Glennie</strain>
    </source>
</reference>
<comment type="function">
    <text evidence="9">Lipid droplet-associated protein that maintains the balance between lipogenesis and lipolysis and also regulates fatty acid oxidation in oxidative tissues. Recruits mitochondria to the surface of lipid droplets and is involved in lipid droplet homeostasis by regulating both the storage of fatty acids in the form of triglycerides and the release of fatty acids for mitochondrial fatty acid oxidation. In lipid droplet triacylglycerol hydrolysis, plays a role as a scaffolding protein for three major key lipolytic players: ABHD5, PNPLA2 and LIPE. Reduces the triacylglycerol hydrolase activity of PNPLA2 by recruiting and sequestering PNPLA2 to lipid droplets. Phosphorylation by PKA enables lipolysis probably by promoting release of ABHD5 from the perilipin scaffold and by facilitating interaction of ABHD5 with PNPLA2. Also increases lipolysis through interaction with LIPE and upon PKA-mediated phosphorylation of LIPE.</text>
</comment>
<keyword evidence="14" id="KW-1185">Reference proteome</keyword>
<evidence type="ECO:0000313" key="13">
    <source>
        <dbReference type="Ensembl" id="ENSOANP00000021621.3"/>
    </source>
</evidence>
<organism evidence="13 14">
    <name type="scientific">Ornithorhynchus anatinus</name>
    <name type="common">Duckbill platypus</name>
    <dbReference type="NCBI Taxonomy" id="9258"/>
    <lineage>
        <taxon>Eukaryota</taxon>
        <taxon>Metazoa</taxon>
        <taxon>Chordata</taxon>
        <taxon>Craniata</taxon>
        <taxon>Vertebrata</taxon>
        <taxon>Euteleostomi</taxon>
        <taxon>Mammalia</taxon>
        <taxon>Monotremata</taxon>
        <taxon>Ornithorhynchidae</taxon>
        <taxon>Ornithorhynchus</taxon>
    </lineage>
</organism>
<accession>F7FVK5</accession>
<dbReference type="GO" id="GO:0019915">
    <property type="term" value="P:lipid storage"/>
    <property type="evidence" value="ECO:0000318"/>
    <property type="project" value="GO_Central"/>
</dbReference>
<evidence type="ECO:0000256" key="9">
    <source>
        <dbReference type="ARBA" id="ARBA00037149"/>
    </source>
</evidence>
<comment type="similarity">
    <text evidence="4 11">Belongs to the perilipin family.</text>
</comment>
<dbReference type="PANTHER" id="PTHR14024">
    <property type="entry name" value="PERILIPIN"/>
    <property type="match status" value="1"/>
</dbReference>
<evidence type="ECO:0000256" key="1">
    <source>
        <dbReference type="ARBA" id="ARBA00004173"/>
    </source>
</evidence>
<gene>
    <name evidence="13" type="primary">PLIN5</name>
</gene>
<feature type="compositionally biased region" description="Acidic residues" evidence="12">
    <location>
        <begin position="486"/>
        <end position="501"/>
    </location>
</feature>
<dbReference type="PANTHER" id="PTHR14024:SF9">
    <property type="entry name" value="PERILIPIN-5"/>
    <property type="match status" value="1"/>
</dbReference>
<dbReference type="Bgee" id="ENSOANG00000013709">
    <property type="expression patterns" value="Expressed in heart and 7 other cell types or tissues"/>
</dbReference>
<dbReference type="HOGENOM" id="CLU_1087959_0_0_1"/>
<evidence type="ECO:0000256" key="5">
    <source>
        <dbReference type="ARBA" id="ARBA00022490"/>
    </source>
</evidence>
<dbReference type="GO" id="GO:0010890">
    <property type="term" value="P:positive regulation of triglyceride storage"/>
    <property type="evidence" value="ECO:0000318"/>
    <property type="project" value="GO_Central"/>
</dbReference>
<feature type="region of interest" description="Disordered" evidence="12">
    <location>
        <begin position="469"/>
        <end position="520"/>
    </location>
</feature>
<comment type="subunit">
    <text evidence="10">Homooligomer. Interacts with PNPLA2; prevents interaction of PNPLA2 with ABHD5. Interacts with ABHD5; targets ABHD5 to lipid droplets and promotes interaction of ABHD5 with PNPLA2. Interacts with LIPE.</text>
</comment>
<dbReference type="GO" id="GO:0005811">
    <property type="term" value="C:lipid droplet"/>
    <property type="evidence" value="ECO:0000318"/>
    <property type="project" value="GO_Central"/>
</dbReference>
<dbReference type="eggNOG" id="KOG4790">
    <property type="taxonomic scope" value="Eukaryota"/>
</dbReference>
<dbReference type="Gene3D" id="3.30.720.170">
    <property type="entry name" value="Perilipin, alpha-beta domain"/>
    <property type="match status" value="1"/>
</dbReference>
<dbReference type="InterPro" id="IPR004279">
    <property type="entry name" value="Perilipin"/>
</dbReference>
<dbReference type="InParanoid" id="F7FVK5"/>
<keyword evidence="7" id="KW-0551">Lipid droplet</keyword>
<keyword evidence="5" id="KW-0963">Cytoplasm</keyword>
<evidence type="ECO:0000256" key="3">
    <source>
        <dbReference type="ARBA" id="ARBA00004502"/>
    </source>
</evidence>
<dbReference type="AlphaFoldDB" id="F7FVK5"/>
<keyword evidence="6" id="KW-0597">Phosphoprotein</keyword>
<dbReference type="GO" id="GO:0005829">
    <property type="term" value="C:cytosol"/>
    <property type="evidence" value="ECO:0000318"/>
    <property type="project" value="GO_Central"/>
</dbReference>
<evidence type="ECO:0000256" key="11">
    <source>
        <dbReference type="PIRNR" id="PIRNR036881"/>
    </source>
</evidence>
<evidence type="ECO:0000256" key="4">
    <source>
        <dbReference type="ARBA" id="ARBA00006311"/>
    </source>
</evidence>
<dbReference type="Pfam" id="PF03036">
    <property type="entry name" value="Perilipin"/>
    <property type="match status" value="1"/>
</dbReference>
<evidence type="ECO:0000256" key="6">
    <source>
        <dbReference type="ARBA" id="ARBA00022553"/>
    </source>
</evidence>
<dbReference type="Gene3D" id="1.20.120.340">
    <property type="entry name" value="Flagellar protein FliS"/>
    <property type="match status" value="1"/>
</dbReference>
<keyword evidence="8" id="KW-0496">Mitochondrion</keyword>
<evidence type="ECO:0000256" key="10">
    <source>
        <dbReference type="ARBA" id="ARBA00038796"/>
    </source>
</evidence>
<sequence length="520" mass="57006">PSSAGSTLTAAMARMEQKEEKEKRPHRITGLPLVSSTYDLVSAAYSAHKEQHPYLHSVCGVAERGVLGLAAVAVSSAQPLLTRLEPQIATANEYACRGLDKLEEKLPFLHQPSEKVLSSLPSLPPFSPAGGDLPTISSVVSSARGAVSSGVSGMVDLARRGRRWSVELTSAVVAGGVDAALGTRVGRMVTEGVGAVLGRSEELLDHLLPLSDEELGKAAAPSPRGPTVTSLEEQRRHQTYFVRLGSLSARLRRRAYQHSLGKLRLSKERVQEALAQLHETLELIEYVKQGVDHTFHSSQSKLHQLWQDWSRSRQEDERDGGLRRLQVLTLALSCELTTELQATCETLASSIHGLPPAIQDKVREVRQNVEDLHAAFSAAQSFHDLSGAVLAQGRGQVTQAHESVDELVDYVMQNIPLPWLVGPFAPYLTERPRTPQNLAQQVDEVVPGRRPSVLDGDRWAGMEWQAQAEAWEAEQGLPPQEKKGEEEEEEKSAVAAEEEEEKNPVTPRVVKPRIMPELDF</sequence>
<dbReference type="GeneTree" id="ENSGT00950000182920"/>
<dbReference type="PIRSF" id="PIRSF036881">
    <property type="entry name" value="PAT"/>
    <property type="match status" value="1"/>
</dbReference>
<protein>
    <recommendedName>
        <fullName evidence="11">Perilipin</fullName>
    </recommendedName>
</protein>
<evidence type="ECO:0000256" key="8">
    <source>
        <dbReference type="ARBA" id="ARBA00023128"/>
    </source>
</evidence>
<evidence type="ECO:0000256" key="12">
    <source>
        <dbReference type="SAM" id="MobiDB-lite"/>
    </source>
</evidence>
<evidence type="ECO:0000313" key="14">
    <source>
        <dbReference type="Proteomes" id="UP000002279"/>
    </source>
</evidence>
<evidence type="ECO:0000256" key="2">
    <source>
        <dbReference type="ARBA" id="ARBA00004496"/>
    </source>
</evidence>
<dbReference type="SUPFAM" id="SSF109775">
    <property type="entry name" value="Mannose-6-phosphate receptor binding protein 1 (Tip47), C-terminal domain"/>
    <property type="match status" value="1"/>
</dbReference>
<dbReference type="Proteomes" id="UP000002279">
    <property type="component" value="Chromosome X2"/>
</dbReference>
<feature type="region of interest" description="Disordered" evidence="12">
    <location>
        <begin position="1"/>
        <end position="24"/>
    </location>
</feature>
<dbReference type="Ensembl" id="ENSOANT00000021624.3">
    <property type="protein sequence ID" value="ENSOANP00000021621.3"/>
    <property type="gene ID" value="ENSOANG00000013709.3"/>
</dbReference>